<evidence type="ECO:0000259" key="1">
    <source>
        <dbReference type="PROSITE" id="PS50801"/>
    </source>
</evidence>
<sequence length="117" mass="12430">MRMVILYRCTGRATIFLEGAIDLATVSAVRAALSVCRACKVAGVDVEMSAVRFRDAGGLHALLAASQHFAESEADALPHRPPPVVRRLLALTGTGFLPTADTPSRAHEDFRQASDAA</sequence>
<dbReference type="CDD" id="cd07043">
    <property type="entry name" value="STAS_anti-anti-sigma_factors"/>
    <property type="match status" value="1"/>
</dbReference>
<evidence type="ECO:0000313" key="3">
    <source>
        <dbReference type="Proteomes" id="UP000645555"/>
    </source>
</evidence>
<feature type="domain" description="STAS" evidence="1">
    <location>
        <begin position="11"/>
        <end position="117"/>
    </location>
</feature>
<name>A0A918NMM7_9ACTN</name>
<evidence type="ECO:0000313" key="2">
    <source>
        <dbReference type="EMBL" id="GGX81366.1"/>
    </source>
</evidence>
<dbReference type="EMBL" id="BMWD01000023">
    <property type="protein sequence ID" value="GGX81366.1"/>
    <property type="molecule type" value="Genomic_DNA"/>
</dbReference>
<dbReference type="Pfam" id="PF13466">
    <property type="entry name" value="STAS_2"/>
    <property type="match status" value="1"/>
</dbReference>
<dbReference type="PROSITE" id="PS50801">
    <property type="entry name" value="STAS"/>
    <property type="match status" value="1"/>
</dbReference>
<organism evidence="2 3">
    <name type="scientific">Streptomyces fructofermentans</name>
    <dbReference type="NCBI Taxonomy" id="152141"/>
    <lineage>
        <taxon>Bacteria</taxon>
        <taxon>Bacillati</taxon>
        <taxon>Actinomycetota</taxon>
        <taxon>Actinomycetes</taxon>
        <taxon>Kitasatosporales</taxon>
        <taxon>Streptomycetaceae</taxon>
        <taxon>Streptomyces</taxon>
    </lineage>
</organism>
<dbReference type="Proteomes" id="UP000645555">
    <property type="component" value="Unassembled WGS sequence"/>
</dbReference>
<reference evidence="2" key="1">
    <citation type="journal article" date="2014" name="Int. J. Syst. Evol. Microbiol.">
        <title>Complete genome sequence of Corynebacterium casei LMG S-19264T (=DSM 44701T), isolated from a smear-ripened cheese.</title>
        <authorList>
            <consortium name="US DOE Joint Genome Institute (JGI-PGF)"/>
            <person name="Walter F."/>
            <person name="Albersmeier A."/>
            <person name="Kalinowski J."/>
            <person name="Ruckert C."/>
        </authorList>
    </citation>
    <scope>NUCLEOTIDE SEQUENCE</scope>
    <source>
        <strain evidence="2">JCM 4956</strain>
    </source>
</reference>
<gene>
    <name evidence="2" type="ORF">GCM10010515_56240</name>
</gene>
<dbReference type="InterPro" id="IPR058548">
    <property type="entry name" value="MlaB-like_STAS"/>
</dbReference>
<dbReference type="Gene3D" id="3.30.750.24">
    <property type="entry name" value="STAS domain"/>
    <property type="match status" value="1"/>
</dbReference>
<protein>
    <recommendedName>
        <fullName evidence="1">STAS domain-containing protein</fullName>
    </recommendedName>
</protein>
<dbReference type="InterPro" id="IPR036513">
    <property type="entry name" value="STAS_dom_sf"/>
</dbReference>
<comment type="caution">
    <text evidence="2">The sequence shown here is derived from an EMBL/GenBank/DDBJ whole genome shotgun (WGS) entry which is preliminary data.</text>
</comment>
<dbReference type="AlphaFoldDB" id="A0A918NMM7"/>
<reference evidence="2" key="2">
    <citation type="submission" date="2020-09" db="EMBL/GenBank/DDBJ databases">
        <authorList>
            <person name="Sun Q."/>
            <person name="Ohkuma M."/>
        </authorList>
    </citation>
    <scope>NUCLEOTIDE SEQUENCE</scope>
    <source>
        <strain evidence="2">JCM 4956</strain>
    </source>
</reference>
<dbReference type="SUPFAM" id="SSF52091">
    <property type="entry name" value="SpoIIaa-like"/>
    <property type="match status" value="1"/>
</dbReference>
<dbReference type="InterPro" id="IPR002645">
    <property type="entry name" value="STAS_dom"/>
</dbReference>
<proteinExistence type="predicted"/>
<accession>A0A918NMM7</accession>
<keyword evidence="3" id="KW-1185">Reference proteome</keyword>
<dbReference type="RefSeq" id="WP_190038384.1">
    <property type="nucleotide sequence ID" value="NZ_BMWD01000023.1"/>
</dbReference>